<keyword evidence="5" id="KW-1185">Reference proteome</keyword>
<dbReference type="SUPFAM" id="SSF47473">
    <property type="entry name" value="EF-hand"/>
    <property type="match status" value="1"/>
</dbReference>
<reference evidence="5" key="1">
    <citation type="journal article" date="2011" name="Genome Biol.">
        <title>Comparative genomics of the social amoebae Dictyostelium discoideum and Dictyostelium purpureum.</title>
        <authorList>
            <consortium name="US DOE Joint Genome Institute (JGI-PGF)"/>
            <person name="Sucgang R."/>
            <person name="Kuo A."/>
            <person name="Tian X."/>
            <person name="Salerno W."/>
            <person name="Parikh A."/>
            <person name="Feasley C.L."/>
            <person name="Dalin E."/>
            <person name="Tu H."/>
            <person name="Huang E."/>
            <person name="Barry K."/>
            <person name="Lindquist E."/>
            <person name="Shapiro H."/>
            <person name="Bruce D."/>
            <person name="Schmutz J."/>
            <person name="Salamov A."/>
            <person name="Fey P."/>
            <person name="Gaudet P."/>
            <person name="Anjard C."/>
            <person name="Babu M.M."/>
            <person name="Basu S."/>
            <person name="Bushmanova Y."/>
            <person name="van der Wel H."/>
            <person name="Katoh-Kurasawa M."/>
            <person name="Dinh C."/>
            <person name="Coutinho P.M."/>
            <person name="Saito T."/>
            <person name="Elias M."/>
            <person name="Schaap P."/>
            <person name="Kay R.R."/>
            <person name="Henrissat B."/>
            <person name="Eichinger L."/>
            <person name="Rivero F."/>
            <person name="Putnam N.H."/>
            <person name="West C.M."/>
            <person name="Loomis W.F."/>
            <person name="Chisholm R.L."/>
            <person name="Shaulsky G."/>
            <person name="Strassmann J.E."/>
            <person name="Queller D.C."/>
            <person name="Kuspa A."/>
            <person name="Grigoriev I.V."/>
        </authorList>
    </citation>
    <scope>NUCLEOTIDE SEQUENCE [LARGE SCALE GENOMIC DNA]</scope>
    <source>
        <strain evidence="5">QSDP1</strain>
    </source>
</reference>
<dbReference type="Proteomes" id="UP000001064">
    <property type="component" value="Unassembled WGS sequence"/>
</dbReference>
<dbReference type="GO" id="GO:0005509">
    <property type="term" value="F:calcium ion binding"/>
    <property type="evidence" value="ECO:0007669"/>
    <property type="project" value="InterPro"/>
</dbReference>
<feature type="domain" description="EF-hand" evidence="3">
    <location>
        <begin position="54"/>
        <end position="81"/>
    </location>
</feature>
<feature type="domain" description="EF-hand" evidence="3">
    <location>
        <begin position="125"/>
        <end position="160"/>
    </location>
</feature>
<evidence type="ECO:0000256" key="2">
    <source>
        <dbReference type="ARBA" id="ARBA00022837"/>
    </source>
</evidence>
<dbReference type="GeneID" id="10501938"/>
<dbReference type="InterPro" id="IPR011992">
    <property type="entry name" value="EF-hand-dom_pair"/>
</dbReference>
<dbReference type="FunFam" id="1.10.238.10:FF:000692">
    <property type="entry name" value="Calcium-binding protein E"/>
    <property type="match status" value="1"/>
</dbReference>
<dbReference type="OMA" id="RIVRMND"/>
<dbReference type="KEGG" id="dpp:DICPUDRAFT_47964"/>
<dbReference type="Gene3D" id="1.10.238.10">
    <property type="entry name" value="EF-hand"/>
    <property type="match status" value="2"/>
</dbReference>
<organism evidence="4 5">
    <name type="scientific">Dictyostelium purpureum</name>
    <name type="common">Slime mold</name>
    <dbReference type="NCBI Taxonomy" id="5786"/>
    <lineage>
        <taxon>Eukaryota</taxon>
        <taxon>Amoebozoa</taxon>
        <taxon>Evosea</taxon>
        <taxon>Eumycetozoa</taxon>
        <taxon>Dictyostelia</taxon>
        <taxon>Dictyosteliales</taxon>
        <taxon>Dictyosteliaceae</taxon>
        <taxon>Dictyostelium</taxon>
    </lineage>
</organism>
<dbReference type="InterPro" id="IPR018247">
    <property type="entry name" value="EF_Hand_1_Ca_BS"/>
</dbReference>
<dbReference type="PANTHER" id="PTHR10827">
    <property type="entry name" value="RETICULOCALBIN"/>
    <property type="match status" value="1"/>
</dbReference>
<feature type="domain" description="EF-hand" evidence="3">
    <location>
        <begin position="10"/>
        <end position="45"/>
    </location>
</feature>
<proteinExistence type="predicted"/>
<protein>
    <recommendedName>
        <fullName evidence="3">EF-hand domain-containing protein</fullName>
    </recommendedName>
</protein>
<dbReference type="AlphaFoldDB" id="F0ZM82"/>
<keyword evidence="1" id="KW-0479">Metal-binding</keyword>
<dbReference type="SMART" id="SM00054">
    <property type="entry name" value="EFh"/>
    <property type="match status" value="4"/>
</dbReference>
<name>F0ZM82_DICPU</name>
<evidence type="ECO:0000256" key="1">
    <source>
        <dbReference type="ARBA" id="ARBA00022723"/>
    </source>
</evidence>
<dbReference type="eggNOG" id="ENOG502RIMZ">
    <property type="taxonomic scope" value="Eukaryota"/>
</dbReference>
<evidence type="ECO:0000259" key="3">
    <source>
        <dbReference type="PROSITE" id="PS50222"/>
    </source>
</evidence>
<dbReference type="Pfam" id="PF13202">
    <property type="entry name" value="EF-hand_5"/>
    <property type="match status" value="1"/>
</dbReference>
<dbReference type="PANTHER" id="PTHR10827:SF85">
    <property type="entry name" value="CALCIUM-BINDING PROTEIN"/>
    <property type="match status" value="1"/>
</dbReference>
<accession>F0ZM82</accession>
<gene>
    <name evidence="4" type="ORF">DICPUDRAFT_47964</name>
</gene>
<evidence type="ECO:0000313" key="4">
    <source>
        <dbReference type="EMBL" id="EGC34950.1"/>
    </source>
</evidence>
<dbReference type="VEuPathDB" id="AmoebaDB:DICPUDRAFT_47964"/>
<feature type="domain" description="EF-hand" evidence="3">
    <location>
        <begin position="86"/>
        <end position="121"/>
    </location>
</feature>
<dbReference type="InterPro" id="IPR002048">
    <property type="entry name" value="EF_hand_dom"/>
</dbReference>
<dbReference type="OrthoDB" id="20736at2759"/>
<dbReference type="PROSITE" id="PS50222">
    <property type="entry name" value="EF_HAND_2"/>
    <property type="match status" value="4"/>
</dbReference>
<dbReference type="EMBL" id="GL871077">
    <property type="protein sequence ID" value="EGC34950.1"/>
    <property type="molecule type" value="Genomic_DNA"/>
</dbReference>
<dbReference type="Pfam" id="PF13499">
    <property type="entry name" value="EF-hand_7"/>
    <property type="match status" value="1"/>
</dbReference>
<evidence type="ECO:0000313" key="5">
    <source>
        <dbReference type="Proteomes" id="UP000001064"/>
    </source>
</evidence>
<keyword evidence="2" id="KW-0106">Calcium</keyword>
<dbReference type="FunCoup" id="F0ZM82">
    <property type="interactions" value="2"/>
</dbReference>
<sequence length="162" mass="18718">MATVSEVCQKIEDDVESMLQKYDKDGDRSLTRSEVIEYFTQNKVKNPKISAVMIFKLLDTDRDDTISINEIRKHATKLNQKNLEDAITREVKQFLGRHDTNGDQKITFDEFVEDLVKTEKMDKETAKDTADFFFSEIDTDKDNILTVAELRKYVGSLANPQQ</sequence>
<dbReference type="STRING" id="5786.F0ZM82"/>
<dbReference type="PROSITE" id="PS00018">
    <property type="entry name" value="EF_HAND_1"/>
    <property type="match status" value="4"/>
</dbReference>
<dbReference type="RefSeq" id="XP_003288531.1">
    <property type="nucleotide sequence ID" value="XM_003288483.1"/>
</dbReference>
<dbReference type="InParanoid" id="F0ZM82"/>